<dbReference type="AlphaFoldDB" id="A0A382E1R6"/>
<dbReference type="EMBL" id="UINC01041937">
    <property type="protein sequence ID" value="SVB43883.1"/>
    <property type="molecule type" value="Genomic_DNA"/>
</dbReference>
<feature type="domain" description="Carboxyltransferase" evidence="4">
    <location>
        <begin position="20"/>
        <end position="81"/>
    </location>
</feature>
<dbReference type="PANTHER" id="PTHR43309:SF3">
    <property type="entry name" value="5-OXOPROLINASE SUBUNIT C"/>
    <property type="match status" value="1"/>
</dbReference>
<accession>A0A382E1R6</accession>
<dbReference type="Pfam" id="PF02626">
    <property type="entry name" value="CT_A_B"/>
    <property type="match status" value="1"/>
</dbReference>
<dbReference type="GO" id="GO:0016787">
    <property type="term" value="F:hydrolase activity"/>
    <property type="evidence" value="ECO:0007669"/>
    <property type="project" value="UniProtKB-KW"/>
</dbReference>
<evidence type="ECO:0000256" key="2">
    <source>
        <dbReference type="ARBA" id="ARBA00022801"/>
    </source>
</evidence>
<keyword evidence="3" id="KW-0067">ATP-binding</keyword>
<organism evidence="5">
    <name type="scientific">marine metagenome</name>
    <dbReference type="NCBI Taxonomy" id="408172"/>
    <lineage>
        <taxon>unclassified sequences</taxon>
        <taxon>metagenomes</taxon>
        <taxon>ecological metagenomes</taxon>
    </lineage>
</organism>
<evidence type="ECO:0000256" key="1">
    <source>
        <dbReference type="ARBA" id="ARBA00022741"/>
    </source>
</evidence>
<dbReference type="InterPro" id="IPR052708">
    <property type="entry name" value="PxpC"/>
</dbReference>
<evidence type="ECO:0000259" key="4">
    <source>
        <dbReference type="Pfam" id="PF02626"/>
    </source>
</evidence>
<evidence type="ECO:0000256" key="3">
    <source>
        <dbReference type="ARBA" id="ARBA00022840"/>
    </source>
</evidence>
<reference evidence="5" key="1">
    <citation type="submission" date="2018-05" db="EMBL/GenBank/DDBJ databases">
        <authorList>
            <person name="Lanie J.A."/>
            <person name="Ng W.-L."/>
            <person name="Kazmierczak K.M."/>
            <person name="Andrzejewski T.M."/>
            <person name="Davidsen T.M."/>
            <person name="Wayne K.J."/>
            <person name="Tettelin H."/>
            <person name="Glass J.I."/>
            <person name="Rusch D."/>
            <person name="Podicherti R."/>
            <person name="Tsui H.-C.T."/>
            <person name="Winkler M.E."/>
        </authorList>
    </citation>
    <scope>NUCLEOTIDE SEQUENCE</scope>
</reference>
<feature type="non-terminal residue" evidence="5">
    <location>
        <position position="86"/>
    </location>
</feature>
<dbReference type="GO" id="GO:0005524">
    <property type="term" value="F:ATP binding"/>
    <property type="evidence" value="ECO:0007669"/>
    <property type="project" value="UniProtKB-KW"/>
</dbReference>
<name>A0A382E1R6_9ZZZZ</name>
<gene>
    <name evidence="5" type="ORF">METZ01_LOCUS196737</name>
</gene>
<keyword evidence="1" id="KW-0547">Nucleotide-binding</keyword>
<sequence>MRGGVHTTFQDNGYSNVQHLGITTGGVVDSELFRLANKIVNNELHTPILEFANQGPQLKLKKGKCRFTITGDVAFNIWCDGSIIEG</sequence>
<proteinExistence type="predicted"/>
<protein>
    <recommendedName>
        <fullName evidence="4">Carboxyltransferase domain-containing protein</fullName>
    </recommendedName>
</protein>
<dbReference type="InterPro" id="IPR003778">
    <property type="entry name" value="CT_A_B"/>
</dbReference>
<evidence type="ECO:0000313" key="5">
    <source>
        <dbReference type="EMBL" id="SVB43883.1"/>
    </source>
</evidence>
<dbReference type="PANTHER" id="PTHR43309">
    <property type="entry name" value="5-OXOPROLINASE SUBUNIT C"/>
    <property type="match status" value="1"/>
</dbReference>
<keyword evidence="2" id="KW-0378">Hydrolase</keyword>